<feature type="domain" description="Transposase IS4-like" evidence="1">
    <location>
        <begin position="1"/>
        <end position="144"/>
    </location>
</feature>
<proteinExistence type="predicted"/>
<sequence>MKIHLVSDSQARPLALHVIAGQASDAPAFETVMAKFACRGPVLGDREPGRRSSWQIVRTSRAIRGHLRRRGIGTVIPQPADQVGHRLRRGRYGGRPPGFDLEAYRQRNTVERCINRIKQWRGLAMRSDKLAVAYQVALHLAATLIWTRR</sequence>
<organism evidence="2 3">
    <name type="scientific">Streptosporangium longisporum</name>
    <dbReference type="NCBI Taxonomy" id="46187"/>
    <lineage>
        <taxon>Bacteria</taxon>
        <taxon>Bacillati</taxon>
        <taxon>Actinomycetota</taxon>
        <taxon>Actinomycetes</taxon>
        <taxon>Streptosporangiales</taxon>
        <taxon>Streptosporangiaceae</taxon>
        <taxon>Streptosporangium</taxon>
    </lineage>
</organism>
<dbReference type="Pfam" id="PF01609">
    <property type="entry name" value="DDE_Tnp_1"/>
    <property type="match status" value="1"/>
</dbReference>
<reference evidence="3" key="1">
    <citation type="journal article" date="2019" name="Int. J. Syst. Evol. Microbiol.">
        <title>The Global Catalogue of Microorganisms (GCM) 10K type strain sequencing project: providing services to taxonomists for standard genome sequencing and annotation.</title>
        <authorList>
            <consortium name="The Broad Institute Genomics Platform"/>
            <consortium name="The Broad Institute Genome Sequencing Center for Infectious Disease"/>
            <person name="Wu L."/>
            <person name="Ma J."/>
        </authorList>
    </citation>
    <scope>NUCLEOTIDE SEQUENCE [LARGE SCALE GENOMIC DNA]</scope>
    <source>
        <strain evidence="3">JCM 3106</strain>
    </source>
</reference>
<name>A0ABN3Y791_9ACTN</name>
<comment type="caution">
    <text evidence="2">The sequence shown here is derived from an EMBL/GenBank/DDBJ whole genome shotgun (WGS) entry which is preliminary data.</text>
</comment>
<dbReference type="Proteomes" id="UP001499930">
    <property type="component" value="Unassembled WGS sequence"/>
</dbReference>
<dbReference type="EMBL" id="BAAAWD010000011">
    <property type="protein sequence ID" value="GAA3014824.1"/>
    <property type="molecule type" value="Genomic_DNA"/>
</dbReference>
<evidence type="ECO:0000313" key="3">
    <source>
        <dbReference type="Proteomes" id="UP001499930"/>
    </source>
</evidence>
<protein>
    <recommendedName>
        <fullName evidence="1">Transposase IS4-like domain-containing protein</fullName>
    </recommendedName>
</protein>
<evidence type="ECO:0000313" key="2">
    <source>
        <dbReference type="EMBL" id="GAA3014824.1"/>
    </source>
</evidence>
<evidence type="ECO:0000259" key="1">
    <source>
        <dbReference type="Pfam" id="PF01609"/>
    </source>
</evidence>
<dbReference type="PANTHER" id="PTHR30007:SF1">
    <property type="entry name" value="BLR1914 PROTEIN"/>
    <property type="match status" value="1"/>
</dbReference>
<dbReference type="InterPro" id="IPR002559">
    <property type="entry name" value="Transposase_11"/>
</dbReference>
<dbReference type="PANTHER" id="PTHR30007">
    <property type="entry name" value="PHP DOMAIN PROTEIN"/>
    <property type="match status" value="1"/>
</dbReference>
<keyword evidence="3" id="KW-1185">Reference proteome</keyword>
<dbReference type="RefSeq" id="WP_344898070.1">
    <property type="nucleotide sequence ID" value="NZ_BAAAWD010000011.1"/>
</dbReference>
<accession>A0ABN3Y791</accession>
<gene>
    <name evidence="2" type="ORF">GCM10017559_42710</name>
</gene>